<dbReference type="EMBL" id="RAWE01000005">
    <property type="protein sequence ID" value="RKH07221.1"/>
    <property type="molecule type" value="Genomic_DNA"/>
</dbReference>
<evidence type="ECO:0000313" key="4">
    <source>
        <dbReference type="Proteomes" id="UP000268313"/>
    </source>
</evidence>
<feature type="chain" id="PRO_5017412449" description="Lipoprotein" evidence="2">
    <location>
        <begin position="19"/>
        <end position="109"/>
    </location>
</feature>
<evidence type="ECO:0000256" key="1">
    <source>
        <dbReference type="SAM" id="MobiDB-lite"/>
    </source>
</evidence>
<dbReference type="Proteomes" id="UP000268313">
    <property type="component" value="Unassembled WGS sequence"/>
</dbReference>
<organism evidence="3 4">
    <name type="scientific">Corallococcus carmarthensis</name>
    <dbReference type="NCBI Taxonomy" id="2316728"/>
    <lineage>
        <taxon>Bacteria</taxon>
        <taxon>Pseudomonadati</taxon>
        <taxon>Myxococcota</taxon>
        <taxon>Myxococcia</taxon>
        <taxon>Myxococcales</taxon>
        <taxon>Cystobacterineae</taxon>
        <taxon>Myxococcaceae</taxon>
        <taxon>Corallococcus</taxon>
    </lineage>
</organism>
<dbReference type="RefSeq" id="WP_120600862.1">
    <property type="nucleotide sequence ID" value="NZ_JABFJX010000017.1"/>
</dbReference>
<proteinExistence type="predicted"/>
<evidence type="ECO:0000256" key="2">
    <source>
        <dbReference type="SAM" id="SignalP"/>
    </source>
</evidence>
<sequence>MKKLFLGVFLAAMPFAVGCGGAESMQDETGQLVTSESGVQMSIQQRTSEPGEAPPDVSSMNVSGDVAAGCWVVLNWCRSPSTGGPECTATNCTIAEAIQHCEALINQTC</sequence>
<name>A0A3A8KSJ2_9BACT</name>
<feature type="signal peptide" evidence="2">
    <location>
        <begin position="1"/>
        <end position="18"/>
    </location>
</feature>
<keyword evidence="2" id="KW-0732">Signal</keyword>
<dbReference type="PROSITE" id="PS51257">
    <property type="entry name" value="PROKAR_LIPOPROTEIN"/>
    <property type="match status" value="1"/>
</dbReference>
<comment type="caution">
    <text evidence="3">The sequence shown here is derived from an EMBL/GenBank/DDBJ whole genome shotgun (WGS) entry which is preliminary data.</text>
</comment>
<feature type="compositionally biased region" description="Polar residues" evidence="1">
    <location>
        <begin position="30"/>
        <end position="48"/>
    </location>
</feature>
<gene>
    <name evidence="3" type="ORF">D7X32_02405</name>
</gene>
<accession>A0A3A8KSJ2</accession>
<feature type="region of interest" description="Disordered" evidence="1">
    <location>
        <begin position="30"/>
        <end position="59"/>
    </location>
</feature>
<evidence type="ECO:0008006" key="5">
    <source>
        <dbReference type="Google" id="ProtNLM"/>
    </source>
</evidence>
<dbReference type="AlphaFoldDB" id="A0A3A8KSJ2"/>
<keyword evidence="4" id="KW-1185">Reference proteome</keyword>
<evidence type="ECO:0000313" key="3">
    <source>
        <dbReference type="EMBL" id="RKH07221.1"/>
    </source>
</evidence>
<reference evidence="4" key="1">
    <citation type="submission" date="2018-09" db="EMBL/GenBank/DDBJ databases">
        <authorList>
            <person name="Livingstone P.G."/>
            <person name="Whitworth D.E."/>
        </authorList>
    </citation>
    <scope>NUCLEOTIDE SEQUENCE [LARGE SCALE GENOMIC DNA]</scope>
    <source>
        <strain evidence="4">CA043D</strain>
    </source>
</reference>
<protein>
    <recommendedName>
        <fullName evidence="5">Lipoprotein</fullName>
    </recommendedName>
</protein>
<dbReference type="OrthoDB" id="5518381at2"/>